<gene>
    <name evidence="2" type="ORF">AArcS_2328</name>
</gene>
<feature type="transmembrane region" description="Helical" evidence="1">
    <location>
        <begin position="94"/>
        <end position="117"/>
    </location>
</feature>
<keyword evidence="1" id="KW-0812">Transmembrane</keyword>
<dbReference type="Proteomes" id="UP000663586">
    <property type="component" value="Chromosome"/>
</dbReference>
<keyword evidence="1" id="KW-0472">Membrane</keyword>
<dbReference type="AlphaFoldDB" id="A0A897MSJ3"/>
<evidence type="ECO:0000313" key="3">
    <source>
        <dbReference type="Proteomes" id="UP000663586"/>
    </source>
</evidence>
<reference evidence="2" key="1">
    <citation type="submission" date="2020-11" db="EMBL/GenBank/DDBJ databases">
        <title>Carbohydrate-dependent, anaerobic sulfur respiration: A novel catabolism in halophilic archaea.</title>
        <authorList>
            <person name="Sorokin D.Y."/>
            <person name="Messina E."/>
            <person name="Smedile F."/>
            <person name="La Cono V."/>
            <person name="Hallsworth J.E."/>
            <person name="Yakimov M.M."/>
        </authorList>
    </citation>
    <scope>NUCLEOTIDE SEQUENCE</scope>
    <source>
        <strain evidence="2">AArc-S</strain>
    </source>
</reference>
<dbReference type="EMBL" id="CP064786">
    <property type="protein sequence ID" value="QSG03524.1"/>
    <property type="molecule type" value="Genomic_DNA"/>
</dbReference>
<dbReference type="KEGG" id="hara:AArcS_2328"/>
<organism evidence="2 3">
    <name type="scientific">Natranaeroarchaeum sulfidigenes</name>
    <dbReference type="NCBI Taxonomy" id="2784880"/>
    <lineage>
        <taxon>Archaea</taxon>
        <taxon>Methanobacteriati</taxon>
        <taxon>Methanobacteriota</taxon>
        <taxon>Stenosarchaea group</taxon>
        <taxon>Halobacteria</taxon>
        <taxon>Halobacteriales</taxon>
        <taxon>Natronoarchaeaceae</taxon>
        <taxon>Natranaeroarchaeum</taxon>
    </lineage>
</organism>
<evidence type="ECO:0000256" key="1">
    <source>
        <dbReference type="SAM" id="Phobius"/>
    </source>
</evidence>
<keyword evidence="1" id="KW-1133">Transmembrane helix</keyword>
<accession>A0A897MSJ3</accession>
<dbReference type="GeneID" id="70685705"/>
<evidence type="ECO:0000313" key="2">
    <source>
        <dbReference type="EMBL" id="QSG03524.1"/>
    </source>
</evidence>
<sequence length="123" mass="12921">MAQASEESEGDFSVRPENMSPEQLAALATFGAILTGGIFSIIGLQMGMDRHSAAIAITAMLLAILLGTVFAVMRAMVISAKRDDGNPMHALTNPLFIVLFLLVAIGVAVFVGVYTWINAGAPL</sequence>
<keyword evidence="3" id="KW-1185">Reference proteome</keyword>
<feature type="transmembrane region" description="Helical" evidence="1">
    <location>
        <begin position="53"/>
        <end position="73"/>
    </location>
</feature>
<dbReference type="RefSeq" id="WP_238477574.1">
    <property type="nucleotide sequence ID" value="NZ_CP064786.1"/>
</dbReference>
<feature type="transmembrane region" description="Helical" evidence="1">
    <location>
        <begin position="24"/>
        <end position="47"/>
    </location>
</feature>
<protein>
    <submittedName>
        <fullName evidence="2">Uncharacterized protein</fullName>
    </submittedName>
</protein>
<name>A0A897MSJ3_9EURY</name>
<proteinExistence type="predicted"/>